<evidence type="ECO:0008006" key="4">
    <source>
        <dbReference type="Google" id="ProtNLM"/>
    </source>
</evidence>
<feature type="signal peptide" evidence="1">
    <location>
        <begin position="1"/>
        <end position="23"/>
    </location>
</feature>
<keyword evidence="1" id="KW-0732">Signal</keyword>
<dbReference type="EMBL" id="JBBPEH010000005">
    <property type="protein sequence ID" value="KAK7538452.1"/>
    <property type="molecule type" value="Genomic_DNA"/>
</dbReference>
<sequence length="123" mass="14112">MAEALRSVIMRWWWWWWLSSIQAKDGPHPCRGWRRARLSLRDVQVTREVLHAHGWLPGAAQRRMESGEGKRKARGSAHASKLAKIPFAAATLPSTYWPGPSPVITRRATQLKLRMATLSFVWS</sequence>
<comment type="caution">
    <text evidence="2">The sequence shown here is derived from an EMBL/GenBank/DDBJ whole genome shotgun (WGS) entry which is preliminary data.</text>
</comment>
<dbReference type="RefSeq" id="XP_066656139.1">
    <property type="nucleotide sequence ID" value="XM_066800024.1"/>
</dbReference>
<proteinExistence type="predicted"/>
<evidence type="ECO:0000313" key="3">
    <source>
        <dbReference type="Proteomes" id="UP001360953"/>
    </source>
</evidence>
<organism evidence="2 3">
    <name type="scientific">Phyllosticta citribraziliensis</name>
    <dbReference type="NCBI Taxonomy" id="989973"/>
    <lineage>
        <taxon>Eukaryota</taxon>
        <taxon>Fungi</taxon>
        <taxon>Dikarya</taxon>
        <taxon>Ascomycota</taxon>
        <taxon>Pezizomycotina</taxon>
        <taxon>Dothideomycetes</taxon>
        <taxon>Dothideomycetes incertae sedis</taxon>
        <taxon>Botryosphaeriales</taxon>
        <taxon>Phyllostictaceae</taxon>
        <taxon>Phyllosticta</taxon>
    </lineage>
</organism>
<name>A0ABR1LTF3_9PEZI</name>
<dbReference type="Proteomes" id="UP001360953">
    <property type="component" value="Unassembled WGS sequence"/>
</dbReference>
<evidence type="ECO:0000256" key="1">
    <source>
        <dbReference type="SAM" id="SignalP"/>
    </source>
</evidence>
<dbReference type="GeneID" id="92032930"/>
<gene>
    <name evidence="2" type="ORF">J3D65DRAFT_622049</name>
</gene>
<evidence type="ECO:0000313" key="2">
    <source>
        <dbReference type="EMBL" id="KAK7538452.1"/>
    </source>
</evidence>
<protein>
    <recommendedName>
        <fullName evidence="4">Secreted protein</fullName>
    </recommendedName>
</protein>
<accession>A0ABR1LTF3</accession>
<reference evidence="2 3" key="1">
    <citation type="submission" date="2024-04" db="EMBL/GenBank/DDBJ databases">
        <title>Phyllosticta paracitricarpa is synonymous to the EU quarantine fungus P. citricarpa based on phylogenomic analyses.</title>
        <authorList>
            <consortium name="Lawrence Berkeley National Laboratory"/>
            <person name="Van ingen-buijs V.A."/>
            <person name="Van westerhoven A.C."/>
            <person name="Haridas S."/>
            <person name="Skiadas P."/>
            <person name="Martin F."/>
            <person name="Groenewald J.Z."/>
            <person name="Crous P.W."/>
            <person name="Seidl M.F."/>
        </authorList>
    </citation>
    <scope>NUCLEOTIDE SEQUENCE [LARGE SCALE GENOMIC DNA]</scope>
    <source>
        <strain evidence="2 3">CPC 17464</strain>
    </source>
</reference>
<keyword evidence="3" id="KW-1185">Reference proteome</keyword>
<feature type="chain" id="PRO_5046380900" description="Secreted protein" evidence="1">
    <location>
        <begin position="24"/>
        <end position="123"/>
    </location>
</feature>